<evidence type="ECO:0000256" key="1">
    <source>
        <dbReference type="ARBA" id="ARBA00006538"/>
    </source>
</evidence>
<evidence type="ECO:0000313" key="5">
    <source>
        <dbReference type="Proteomes" id="UP001179280"/>
    </source>
</evidence>
<dbReference type="Gene3D" id="3.40.50.1820">
    <property type="entry name" value="alpha/beta hydrolase"/>
    <property type="match status" value="1"/>
</dbReference>
<dbReference type="Proteomes" id="UP001179280">
    <property type="component" value="Unassembled WGS sequence"/>
</dbReference>
<dbReference type="InterPro" id="IPR042490">
    <property type="entry name" value="Thio_Ohase/BAAT_N"/>
</dbReference>
<dbReference type="PIRSF" id="PIRSF016521">
    <property type="entry name" value="Acyl-CoA_hydro"/>
    <property type="match status" value="1"/>
</dbReference>
<proteinExistence type="inferred from homology"/>
<comment type="similarity">
    <text evidence="1">Belongs to the C/M/P thioester hydrolase family.</text>
</comment>
<dbReference type="SUPFAM" id="SSF53474">
    <property type="entry name" value="alpha/beta-Hydrolases"/>
    <property type="match status" value="1"/>
</dbReference>
<organism evidence="4 5">
    <name type="scientific">Shouchella xiaoxiensis</name>
    <dbReference type="NCBI Taxonomy" id="766895"/>
    <lineage>
        <taxon>Bacteria</taxon>
        <taxon>Bacillati</taxon>
        <taxon>Bacillota</taxon>
        <taxon>Bacilli</taxon>
        <taxon>Bacillales</taxon>
        <taxon>Bacillaceae</taxon>
        <taxon>Shouchella</taxon>
    </lineage>
</organism>
<dbReference type="PANTHER" id="PTHR10824:SF4">
    <property type="entry name" value="ACYL-COENZYME A THIOESTERASE 1-LIKE"/>
    <property type="match status" value="1"/>
</dbReference>
<protein>
    <submittedName>
        <fullName evidence="4">Dienelactone hydrolase</fullName>
    </submittedName>
</protein>
<accession>A0ABS2SNY7</accession>
<dbReference type="EMBL" id="JAFBCV010000001">
    <property type="protein sequence ID" value="MBM7837231.1"/>
    <property type="molecule type" value="Genomic_DNA"/>
</dbReference>
<dbReference type="Pfam" id="PF04775">
    <property type="entry name" value="Bile_Hydr_Trans"/>
    <property type="match status" value="1"/>
</dbReference>
<dbReference type="RefSeq" id="WP_204464122.1">
    <property type="nucleotide sequence ID" value="NZ_JAFBCV010000001.1"/>
</dbReference>
<evidence type="ECO:0000259" key="3">
    <source>
        <dbReference type="Pfam" id="PF08840"/>
    </source>
</evidence>
<dbReference type="InterPro" id="IPR016662">
    <property type="entry name" value="Acyl-CoA_thioEstase_long-chain"/>
</dbReference>
<dbReference type="GO" id="GO:0016787">
    <property type="term" value="F:hydrolase activity"/>
    <property type="evidence" value="ECO:0007669"/>
    <property type="project" value="UniProtKB-KW"/>
</dbReference>
<feature type="domain" description="Acyl-CoA thioester hydrolase/bile acid-CoA amino acid N-acetyltransferase" evidence="2">
    <location>
        <begin position="17"/>
        <end position="139"/>
    </location>
</feature>
<dbReference type="InterPro" id="IPR014940">
    <property type="entry name" value="BAAT_C"/>
</dbReference>
<evidence type="ECO:0000259" key="2">
    <source>
        <dbReference type="Pfam" id="PF04775"/>
    </source>
</evidence>
<dbReference type="InterPro" id="IPR029058">
    <property type="entry name" value="AB_hydrolase_fold"/>
</dbReference>
<dbReference type="Pfam" id="PF08840">
    <property type="entry name" value="BAAT_C"/>
    <property type="match status" value="1"/>
</dbReference>
<evidence type="ECO:0000313" key="4">
    <source>
        <dbReference type="EMBL" id="MBM7837231.1"/>
    </source>
</evidence>
<dbReference type="PANTHER" id="PTHR10824">
    <property type="entry name" value="ACYL-COENZYME A THIOESTERASE-RELATED"/>
    <property type="match status" value="1"/>
</dbReference>
<gene>
    <name evidence="4" type="ORF">JOC54_000462</name>
</gene>
<comment type="caution">
    <text evidence="4">The sequence shown here is derived from an EMBL/GenBank/DDBJ whole genome shotgun (WGS) entry which is preliminary data.</text>
</comment>
<dbReference type="InterPro" id="IPR006862">
    <property type="entry name" value="Thio_Ohase/aa_AcTrfase"/>
</dbReference>
<keyword evidence="4" id="KW-0378">Hydrolase</keyword>
<name>A0ABS2SNY7_9BACI</name>
<sequence length="427" mass="47488">MGTIQEKSNKWTSQMEEPLELCITGLVPTELYTLVLERRAVTKASIIKRKSEAVFRADQLGNVDLSTSELVSGSYEGTEPMGLFWSMEITEKSENKGEHYERLVPHQFDLSVWHEDTEVASRSLTKIWHGKEIKVIPVETGQLIGNYYVQEDSKPRPTVIVVSGSEGGINDFYASILAGYGFHTFAVAYFGVEGLSETLTEIPLEIIEQAIAWLSEREDVKQDWLAIHGVSRGGEVALWSAVLFDKIKAAVSLNGSAISFAGIVPWTDTLALPPAWTYRGEALPYASPVNPVETARHCKSLYLKGENGVGIWYDALYEDGVDKATIPIEETNKAYLLIMGEEDATFDIKRYNARMTKETIRQNVYQGAGHEIGVPHIPIWANKFTGGTKRATYRASVDSLQATVAFLRESAGVNQDETGEPLWSKRK</sequence>
<dbReference type="Gene3D" id="2.60.40.2240">
    <property type="entry name" value="Acyl-CoA thioester hydrolase/BAAT N-terminal domain"/>
    <property type="match status" value="1"/>
</dbReference>
<keyword evidence="5" id="KW-1185">Reference proteome</keyword>
<feature type="domain" description="BAAT/Acyl-CoA thioester hydrolase C-terminal" evidence="3">
    <location>
        <begin position="202"/>
        <end position="407"/>
    </location>
</feature>
<reference evidence="4" key="1">
    <citation type="submission" date="2021-01" db="EMBL/GenBank/DDBJ databases">
        <title>Genomic Encyclopedia of Type Strains, Phase IV (KMG-IV): sequencing the most valuable type-strain genomes for metagenomic binning, comparative biology and taxonomic classification.</title>
        <authorList>
            <person name="Goeker M."/>
        </authorList>
    </citation>
    <scope>NUCLEOTIDE SEQUENCE</scope>
    <source>
        <strain evidence="4">DSM 21943</strain>
    </source>
</reference>